<sequence>MITPEITSTATFYFDLYKLGREIHNRRPPDDDEAMVDWTLELLSFCEILAFLYNHAMLDYIFINHYADMIIDYYDGVLIKRGEALKKNYVHHPDIFLELHKLVKVIKSKRHNV</sequence>
<dbReference type="EMBL" id="LAZR01014045">
    <property type="protein sequence ID" value="KKM19192.1"/>
    <property type="molecule type" value="Genomic_DNA"/>
</dbReference>
<evidence type="ECO:0000313" key="1">
    <source>
        <dbReference type="EMBL" id="KKM19192.1"/>
    </source>
</evidence>
<proteinExistence type="predicted"/>
<organism evidence="1">
    <name type="scientific">marine sediment metagenome</name>
    <dbReference type="NCBI Taxonomy" id="412755"/>
    <lineage>
        <taxon>unclassified sequences</taxon>
        <taxon>metagenomes</taxon>
        <taxon>ecological metagenomes</taxon>
    </lineage>
</organism>
<comment type="caution">
    <text evidence="1">The sequence shown here is derived from an EMBL/GenBank/DDBJ whole genome shotgun (WGS) entry which is preliminary data.</text>
</comment>
<gene>
    <name evidence="1" type="ORF">LCGC14_1658110</name>
</gene>
<protein>
    <submittedName>
        <fullName evidence="1">Uncharacterized protein</fullName>
    </submittedName>
</protein>
<reference evidence="1" key="1">
    <citation type="journal article" date="2015" name="Nature">
        <title>Complex archaea that bridge the gap between prokaryotes and eukaryotes.</title>
        <authorList>
            <person name="Spang A."/>
            <person name="Saw J.H."/>
            <person name="Jorgensen S.L."/>
            <person name="Zaremba-Niedzwiedzka K."/>
            <person name="Martijn J."/>
            <person name="Lind A.E."/>
            <person name="van Eijk R."/>
            <person name="Schleper C."/>
            <person name="Guy L."/>
            <person name="Ettema T.J."/>
        </authorList>
    </citation>
    <scope>NUCLEOTIDE SEQUENCE</scope>
</reference>
<name>A0A0F9HVL1_9ZZZZ</name>
<accession>A0A0F9HVL1</accession>
<dbReference type="AlphaFoldDB" id="A0A0F9HVL1"/>